<evidence type="ECO:0000256" key="1">
    <source>
        <dbReference type="SAM" id="MobiDB-lite"/>
    </source>
</evidence>
<feature type="region of interest" description="Disordered" evidence="1">
    <location>
        <begin position="2658"/>
        <end position="2708"/>
    </location>
</feature>
<feature type="compositionally biased region" description="Low complexity" evidence="1">
    <location>
        <begin position="2681"/>
        <end position="2690"/>
    </location>
</feature>
<feature type="compositionally biased region" description="Low complexity" evidence="1">
    <location>
        <begin position="1456"/>
        <end position="1469"/>
    </location>
</feature>
<feature type="region of interest" description="Disordered" evidence="1">
    <location>
        <begin position="2487"/>
        <end position="2524"/>
    </location>
</feature>
<feature type="compositionally biased region" description="Basic and acidic residues" evidence="1">
    <location>
        <begin position="1471"/>
        <end position="1488"/>
    </location>
</feature>
<feature type="compositionally biased region" description="Polar residues" evidence="1">
    <location>
        <begin position="2490"/>
        <end position="2507"/>
    </location>
</feature>
<organism evidence="2 3">
    <name type="scientific">Vitrella brassicaformis (strain CCMP3155)</name>
    <dbReference type="NCBI Taxonomy" id="1169540"/>
    <lineage>
        <taxon>Eukaryota</taxon>
        <taxon>Sar</taxon>
        <taxon>Alveolata</taxon>
        <taxon>Colpodellida</taxon>
        <taxon>Vitrellaceae</taxon>
        <taxon>Vitrella</taxon>
    </lineage>
</organism>
<feature type="compositionally biased region" description="Pro residues" evidence="1">
    <location>
        <begin position="2513"/>
        <end position="2524"/>
    </location>
</feature>
<dbReference type="PANTHER" id="PTHR13361:SF1">
    <property type="entry name" value="WW DOMAIN-BINDING PROTEIN 11"/>
    <property type="match status" value="1"/>
</dbReference>
<evidence type="ECO:0000313" key="3">
    <source>
        <dbReference type="Proteomes" id="UP000041254"/>
    </source>
</evidence>
<dbReference type="PANTHER" id="PTHR13361">
    <property type="entry name" value="WW DOMAIN-BINDING PROTEIN 11"/>
    <property type="match status" value="1"/>
</dbReference>
<dbReference type="EMBL" id="CDMY01000590">
    <property type="protein sequence ID" value="CEM24757.1"/>
    <property type="molecule type" value="Genomic_DNA"/>
</dbReference>
<gene>
    <name evidence="2" type="ORF">Vbra_9740</name>
</gene>
<name>A0A0G4G8P8_VITBC</name>
<protein>
    <recommendedName>
        <fullName evidence="4">Sfi1 spindle body domain-containing protein</fullName>
    </recommendedName>
</protein>
<feature type="compositionally biased region" description="Pro residues" evidence="1">
    <location>
        <begin position="81"/>
        <end position="100"/>
    </location>
</feature>
<reference evidence="2 3" key="1">
    <citation type="submission" date="2014-11" db="EMBL/GenBank/DDBJ databases">
        <authorList>
            <person name="Zhu J."/>
            <person name="Qi W."/>
            <person name="Song R."/>
        </authorList>
    </citation>
    <scope>NUCLEOTIDE SEQUENCE [LARGE SCALE GENOMIC DNA]</scope>
</reference>
<feature type="region of interest" description="Disordered" evidence="1">
    <location>
        <begin position="1435"/>
        <end position="1501"/>
    </location>
</feature>
<feature type="region of interest" description="Disordered" evidence="1">
    <location>
        <begin position="2453"/>
        <end position="2474"/>
    </location>
</feature>
<feature type="compositionally biased region" description="Pro residues" evidence="1">
    <location>
        <begin position="2537"/>
        <end position="2555"/>
    </location>
</feature>
<dbReference type="GO" id="GO:0005681">
    <property type="term" value="C:spliceosomal complex"/>
    <property type="evidence" value="ECO:0007669"/>
    <property type="project" value="TreeGrafter"/>
</dbReference>
<evidence type="ECO:0008006" key="4">
    <source>
        <dbReference type="Google" id="ProtNLM"/>
    </source>
</evidence>
<dbReference type="Proteomes" id="UP000041254">
    <property type="component" value="Unassembled WGS sequence"/>
</dbReference>
<feature type="region of interest" description="Disordered" evidence="1">
    <location>
        <begin position="2537"/>
        <end position="2615"/>
    </location>
</feature>
<evidence type="ECO:0000313" key="2">
    <source>
        <dbReference type="EMBL" id="CEM24757.1"/>
    </source>
</evidence>
<proteinExistence type="predicted"/>
<dbReference type="InParanoid" id="A0A0G4G8P8"/>
<keyword evidence="3" id="KW-1185">Reference proteome</keyword>
<feature type="compositionally biased region" description="Polar residues" evidence="1">
    <location>
        <begin position="2558"/>
        <end position="2568"/>
    </location>
</feature>
<dbReference type="VEuPathDB" id="CryptoDB:Vbra_9740"/>
<accession>A0A0G4G8P8</accession>
<feature type="region of interest" description="Disordered" evidence="1">
    <location>
        <begin position="70"/>
        <end position="123"/>
    </location>
</feature>
<sequence>MHAHGHDEQVTLFRLLEAYDRVLQRAAIHPQGEQGIRLYRILLRWARQPERDWATHYHADFPHQPPIVVQRHQEPSHPRRPPPPAPPPALSPRVYPPPLRPYHSMSLSASHPVSRPPLTRNRSASPMVGQLVRQVAPVAPLTTLTPTAPPHAVHGGRPLAADLVDRAPEERERENALANGQADAFRREQLLLRSLGSWRGHHASTLALRHRLQSARQHRSHTLIYCAMKAWACHTVAKGARRRRAEEAARKLHVVHAKGRLRQWHRWSSVRHSRGERLQGIVRMDGTLMLRRYFRLWRRAYRSQRVRQMAWLRSCFAEWRFVAAQMRAIRSVQQPFTRILTLKRMRTALHTLRTNTASRRRADLLLVKAHTHFRRRVLAQAVRVLGGHRERRAVRASERRREDERVRRWRLGRATTRWKRCVASHRAMMSRYAAISRRRSHRELRQCFIVWVVGYHRPHVARRRRHAAMVRQLAAMRLRRRWEAWRTEFCYRVHMEATVLRAERRRLSRLALRALETHVSYRKWTKAAHKAASLLCQRNRCLMVLNAWRLIVAESRAVTPLTSRTQTWAAIRWIHHTQHKLPSPANATSERHAKRLSLGDYVGNHGCALAMVPACMGVHVGRLKRMVRDGMEHVVRQSVLSHVLSRWRASTRAVRAFKRAATHRYVRRTLLAMHTLTQRRRMARYVYSVRAMQVAHRMQHECFEQWRQRWEYFTHFRDRVRAFRAHVAARTVRGCFMGWRVVVVRKEALRIKETMMVNRCAHRIMRATLHHMIRAFRVSQRERALVETARLFRRRSYLRRALTALTALLRSARHEGHLDEVAGAVRLVMALRHWHHAARTRRRYRLAREAFRRRLQRRAVCTALIRWAHMAAKHRRHTTLVLYSVSRCRSRCLMDALTTWQHLYRRRRVLRVLEAQADTFHKRWYMHRVWCLWRRRVEISHRLVAIHRLLQGAFSREAINTWADWTTAAEQHEVRIHGVLLVRRFRMLIHKWHTIARLPAIQAQATAATRAIRMQEGFTRLHTAARAHRAARGASHRLQTWAHRYRMRLFFDTLVYWRSYRQRCRANAIAIAQSRDRKEAGRAMEAWRHRWEQKRRLRALLSRYVGERRAHRQRDAMRKWRFRVRVLGALRRCAERRRRNGLALCVSAWGGVVAERRDERARRRRIEGLVANRRLADTWDEWRSRFLNARRVRLAIAASDARRRRTLLHTAIHTWHTIASRRRLTAARGAMVASIHAQRRLCCSFAQWVGAARTLVAWRQAAHRLSRLWRGARLRRAIVTWAHEEKYIGLLQSAEHRLLAEYCRRLQRRALQAWTTHVTIRHSKRAANIQADAVAARFAVRRHLIAWLSCLADRISARQRQSHFDDRSRGYLLRRVLREWRGATITAKERRSLTDLLRRFLRQQSLKSAIHCLKRNRDTKQTFRMHIQRAMTPIPLSLPMVPPPTAPPGKDKGDRAAITVSAASTSALTKDSTHDDRERDKEGEDQQHHQQQGQVVRGRRVVKPGGSDELLERLANTRRLRWAFAAIRAWWSLVREENGRLATLGDSLGKFHRFRVQGGTFYGWLQQTLTSRQRGHTIRRRHDEGRLRRALYGWCGVRRDEREREGAADQMRERLLDQAAVRIMFTWRAAARHRIVLREASHVIACRHHALLRRWVWLLWREATLFAIMERQASQRHMFTLQGHILHSWRDAATRLRALRHTREVFDRRRLGRMFSLWRAMHMRRVRERRDCRCIVGRWRIWARMRRTKRFLLTHLLTDRRLVTVTQSFRAWYHLALLFRQRRYFQDRILSRPLEASFNAWRAHMRHIQLSRHAVIQTSHCKASKRLQRTAFHAWRLHTHLSAFVRRHAHRRMSELFAVWRRTHVLGTRLSRAVGGQQSRIKAWAWDAMRRWAQRRAERMRRNALAAHRCALRRRRQAWVLWRREYDLRHMEYRIRANTRRRTLANILRSWHSWSLSRICARLAGHQVARKHNHLLARHSFTAWKRRTGTRLVIRSRIRSRIDARQCHLLREALQHWLRGVLGVRWAETMQRWDEGVRLMLVARGMAQLRDLVAMDVHMQHLAQRAPWLRQQMGELLRIDQRRLADALHALRTRAFRAALCRSLTSRASDHYTRLAPSRAICRWHQRTDVRRRRRQLSACLVRISGEAWLRRVVCEWRGASIRLRGVRDGVERRRQEKQQVVMRGVLAHWRERIRHFTVGRRLMEKQLRVCAHWSMAHGFHRWRRSLEVATQRRQVARKAQTAAIRIIRIKQQRALEHARAFVCLRHAAKSMLLRASHQRTKALLTAWRRATTVRRRRADIGATAARQCAARRVRGVWRAWREQFVHMQRLASLADNMRAQREAKELGGVLEVWGRWASARREERDRLGAIAAHVRARQVVSSVSKIFLTWRQRAEEVLWHRRRSRMLLVFSSWKMYTREKKLLRKYLHDTINNSSSSASSLHSPSRMLYNVTPTPRPSARDREGDTWRSPLALPSAGTPRLAFRRLSPDAQQGMSVVTSDPASSYRRSPVASPTPPVAALPPPSHAFAALASAVRMPPPANRTPPPLPHGPSPPGSTASNLWRSELSSPVPPSPRIHALPAPTPRTSTPLPIHGHLRVREGPPPLLSSSSPEPLVRSSELSASLALLKRLEAQKKEGAVAEEHTPPLVKMLLNKGRDGHTRAKSAKGSPLQEGEGGGVDVGVAVASPAARSPWSDPGLPQRIAGHLD</sequence>
<dbReference type="OMA" id="FYTWYDN"/>